<accession>A0A1A0DDX9</accession>
<protein>
    <submittedName>
        <fullName evidence="1">Uncharacterized protein</fullName>
    </submittedName>
</protein>
<dbReference type="RefSeq" id="WP_004449141.1">
    <property type="nucleotide sequence ID" value="NZ_BSCN01000031.1"/>
</dbReference>
<evidence type="ECO:0000313" key="2">
    <source>
        <dbReference type="Proteomes" id="UP000093796"/>
    </source>
</evidence>
<dbReference type="AlphaFoldDB" id="A0A1A0DDX9"/>
<dbReference type="PATRIC" id="fig|438.15.peg.1803"/>
<dbReference type="GeneID" id="60375907"/>
<evidence type="ECO:0000313" key="1">
    <source>
        <dbReference type="EMBL" id="OAZ73066.1"/>
    </source>
</evidence>
<name>A0A1A0DDX9_ACEPA</name>
<dbReference type="OMA" id="MFRVAIR"/>
<dbReference type="OrthoDB" id="7226174at2"/>
<organism evidence="1 2">
    <name type="scientific">Acetobacter pasteurianus</name>
    <name type="common">Acetobacter turbidans</name>
    <dbReference type="NCBI Taxonomy" id="438"/>
    <lineage>
        <taxon>Bacteria</taxon>
        <taxon>Pseudomonadati</taxon>
        <taxon>Pseudomonadota</taxon>
        <taxon>Alphaproteobacteria</taxon>
        <taxon>Acetobacterales</taxon>
        <taxon>Acetobacteraceae</taxon>
        <taxon>Acetobacter</taxon>
    </lineage>
</organism>
<sequence>MKRVAVVRGALALTALGVGLVTTSSSARAERIISDLEASKLTFAALTAAPPPVVHHVRHVAVAKSSHRVVLAAAQHGKAHSMVRLVSYHPAHAVSAHSVKHRHRT</sequence>
<dbReference type="Proteomes" id="UP000093796">
    <property type="component" value="Unassembled WGS sequence"/>
</dbReference>
<reference evidence="1 2" key="1">
    <citation type="submission" date="2016-05" db="EMBL/GenBank/DDBJ databases">
        <title>Genome sequencing of Acetobacter pasteurianus strain SRCM100623.</title>
        <authorList>
            <person name="Song Y.R."/>
        </authorList>
    </citation>
    <scope>NUCLEOTIDE SEQUENCE [LARGE SCALE GENOMIC DNA]</scope>
    <source>
        <strain evidence="1 2">SRCM100623</strain>
    </source>
</reference>
<comment type="caution">
    <text evidence="1">The sequence shown here is derived from an EMBL/GenBank/DDBJ whole genome shotgun (WGS) entry which is preliminary data.</text>
</comment>
<gene>
    <name evidence="1" type="ORF">SRCM100623_01611</name>
</gene>
<dbReference type="EMBL" id="LYUD01000099">
    <property type="protein sequence ID" value="OAZ73066.1"/>
    <property type="molecule type" value="Genomic_DNA"/>
</dbReference>
<proteinExistence type="predicted"/>